<dbReference type="RefSeq" id="XP_005851909.1">
    <property type="nucleotide sequence ID" value="XM_005851847.1"/>
</dbReference>
<feature type="chain" id="PRO_5003155912" description="NodB homology domain-containing protein" evidence="2">
    <location>
        <begin position="22"/>
        <end position="463"/>
    </location>
</feature>
<evidence type="ECO:0000313" key="3">
    <source>
        <dbReference type="EMBL" id="EFN59807.1"/>
    </source>
</evidence>
<proteinExistence type="predicted"/>
<organism evidence="4">
    <name type="scientific">Chlorella variabilis</name>
    <name type="common">Green alga</name>
    <dbReference type="NCBI Taxonomy" id="554065"/>
    <lineage>
        <taxon>Eukaryota</taxon>
        <taxon>Viridiplantae</taxon>
        <taxon>Chlorophyta</taxon>
        <taxon>core chlorophytes</taxon>
        <taxon>Trebouxiophyceae</taxon>
        <taxon>Chlorellales</taxon>
        <taxon>Chlorellaceae</taxon>
        <taxon>Chlorella clade</taxon>
        <taxon>Chlorella</taxon>
    </lineage>
</organism>
<dbReference type="KEGG" id="cvr:CHLNCDRAFT_56596"/>
<evidence type="ECO:0000256" key="1">
    <source>
        <dbReference type="SAM" id="MobiDB-lite"/>
    </source>
</evidence>
<protein>
    <recommendedName>
        <fullName evidence="5">NodB homology domain-containing protein</fullName>
    </recommendedName>
</protein>
<dbReference type="EMBL" id="GL433835">
    <property type="protein sequence ID" value="EFN59807.1"/>
    <property type="molecule type" value="Genomic_DNA"/>
</dbReference>
<evidence type="ECO:0000313" key="4">
    <source>
        <dbReference type="Proteomes" id="UP000008141"/>
    </source>
</evidence>
<name>E1Z3A8_CHLVA</name>
<evidence type="ECO:0000256" key="2">
    <source>
        <dbReference type="SAM" id="SignalP"/>
    </source>
</evidence>
<keyword evidence="2" id="KW-0732">Signal</keyword>
<dbReference type="PANTHER" id="PTHR45985">
    <property type="match status" value="1"/>
</dbReference>
<accession>E1Z3A8</accession>
<dbReference type="InParanoid" id="E1Z3A8"/>
<dbReference type="PROSITE" id="PS51257">
    <property type="entry name" value="PROKAR_LIPOPROTEIN"/>
    <property type="match status" value="1"/>
</dbReference>
<dbReference type="PANTHER" id="PTHR45985:SF3">
    <property type="entry name" value="CHITIN DEACETYLASE-LIKE 4"/>
    <property type="match status" value="1"/>
</dbReference>
<evidence type="ECO:0008006" key="5">
    <source>
        <dbReference type="Google" id="ProtNLM"/>
    </source>
</evidence>
<keyword evidence="4" id="KW-1185">Reference proteome</keyword>
<feature type="region of interest" description="Disordered" evidence="1">
    <location>
        <begin position="129"/>
        <end position="149"/>
    </location>
</feature>
<dbReference type="GO" id="GO:0005975">
    <property type="term" value="P:carbohydrate metabolic process"/>
    <property type="evidence" value="ECO:0007669"/>
    <property type="project" value="InterPro"/>
</dbReference>
<dbReference type="AlphaFoldDB" id="E1Z3A8"/>
<reference evidence="3 4" key="1">
    <citation type="journal article" date="2010" name="Plant Cell">
        <title>The Chlorella variabilis NC64A genome reveals adaptation to photosymbiosis, coevolution with viruses, and cryptic sex.</title>
        <authorList>
            <person name="Blanc G."/>
            <person name="Duncan G."/>
            <person name="Agarkova I."/>
            <person name="Borodovsky M."/>
            <person name="Gurnon J."/>
            <person name="Kuo A."/>
            <person name="Lindquist E."/>
            <person name="Lucas S."/>
            <person name="Pangilinan J."/>
            <person name="Polle J."/>
            <person name="Salamov A."/>
            <person name="Terry A."/>
            <person name="Yamada T."/>
            <person name="Dunigan D.D."/>
            <person name="Grigoriev I.V."/>
            <person name="Claverie J.M."/>
            <person name="Van Etten J.L."/>
        </authorList>
    </citation>
    <scope>NUCLEOTIDE SEQUENCE [LARGE SCALE GENOMIC DNA]</scope>
    <source>
        <strain evidence="3 4">NC64A</strain>
    </source>
</reference>
<feature type="region of interest" description="Disordered" evidence="1">
    <location>
        <begin position="424"/>
        <end position="455"/>
    </location>
</feature>
<gene>
    <name evidence="3" type="ORF">CHLNCDRAFT_56596</name>
</gene>
<dbReference type="Proteomes" id="UP000008141">
    <property type="component" value="Unassembled WGS sequence"/>
</dbReference>
<dbReference type="OrthoDB" id="504708at2759"/>
<feature type="compositionally biased region" description="Low complexity" evidence="1">
    <location>
        <begin position="429"/>
        <end position="441"/>
    </location>
</feature>
<dbReference type="InterPro" id="IPR011330">
    <property type="entry name" value="Glyco_hydro/deAcase_b/a-brl"/>
</dbReference>
<dbReference type="Gene3D" id="3.20.20.370">
    <property type="entry name" value="Glycoside hydrolase/deacetylase"/>
    <property type="match status" value="1"/>
</dbReference>
<feature type="signal peptide" evidence="2">
    <location>
        <begin position="1"/>
        <end position="21"/>
    </location>
</feature>
<sequence length="463" mass="50741">MRRQGCTLLLLLLGCLSGTLGDLITTETYAGCDTAACKLPGCLCPANSPPGNLTADQIPQFVLISHDNALDGLPYDLMMKLIGNKTQGNGCPVPVTWFAMRYHSNCENGVAAIARGDEVAMQANRFAPTDPFTATDPNPNYDSRDPVTGEPSVEREIAMSREWWNQTCKLPLHDMVGFRAQGYNNNPPVREALEKNGWLYDSTLPERYYSTSPTSPSVGKMLWPYTMDYGIPQECNFWGDEVGKCTAAEKYPGLWEVPLYFLQDGDKLYGGSDYGNTELDGMPEIPDMEAMLKSQLDQRLEAGRTPLAINTFYEWLSEKPEDPPADDPKCIFCVRAPSENGLALADFIDYAMAKPEVRFITYSDFVRWMQDPVPLDQFDEWVKCKVPGVKADLSAVNLPTTDKAGAFYLEGSAVAGAPAPTANEGIVGAAEPPTAAPVPEAKGSDDTDNALSPSLGRRLRRMV</sequence>
<dbReference type="InterPro" id="IPR052740">
    <property type="entry name" value="CE4"/>
</dbReference>
<dbReference type="GeneID" id="17359492"/>
<dbReference type="SUPFAM" id="SSF88713">
    <property type="entry name" value="Glycoside hydrolase/deacetylase"/>
    <property type="match status" value="1"/>
</dbReference>
<dbReference type="CDD" id="cd10919">
    <property type="entry name" value="CE4_CDA_like"/>
    <property type="match status" value="1"/>
</dbReference>